<dbReference type="Pfam" id="PF01743">
    <property type="entry name" value="PolyA_pol"/>
    <property type="match status" value="1"/>
</dbReference>
<dbReference type="SUPFAM" id="SSF81301">
    <property type="entry name" value="Nucleotidyltransferase"/>
    <property type="match status" value="1"/>
</dbReference>
<dbReference type="InterPro" id="IPR006675">
    <property type="entry name" value="HDIG_dom"/>
</dbReference>
<gene>
    <name evidence="14" type="ORF">E6K73_11700</name>
</gene>
<evidence type="ECO:0000256" key="11">
    <source>
        <dbReference type="RuleBase" id="RU003953"/>
    </source>
</evidence>
<dbReference type="InterPro" id="IPR006674">
    <property type="entry name" value="HD_domain"/>
</dbReference>
<dbReference type="NCBIfam" id="TIGR00277">
    <property type="entry name" value="HDIG"/>
    <property type="match status" value="1"/>
</dbReference>
<dbReference type="GO" id="GO:0046872">
    <property type="term" value="F:metal ion binding"/>
    <property type="evidence" value="ECO:0007669"/>
    <property type="project" value="UniProtKB-KW"/>
</dbReference>
<dbReference type="GO" id="GO:0003723">
    <property type="term" value="F:RNA binding"/>
    <property type="evidence" value="ECO:0007669"/>
    <property type="project" value="UniProtKB-KW"/>
</dbReference>
<dbReference type="PANTHER" id="PTHR47545:SF1">
    <property type="entry name" value="MULTIFUNCTIONAL CCA PROTEIN"/>
    <property type="match status" value="1"/>
</dbReference>
<keyword evidence="4" id="KW-0548">Nucleotidyltransferase</keyword>
<feature type="region of interest" description="Disordered" evidence="12">
    <location>
        <begin position="44"/>
        <end position="74"/>
    </location>
</feature>
<name>A0A538SBA7_UNCEI</name>
<keyword evidence="3" id="KW-0819">tRNA processing</keyword>
<evidence type="ECO:0000256" key="7">
    <source>
        <dbReference type="ARBA" id="ARBA00022800"/>
    </source>
</evidence>
<dbReference type="EMBL" id="VBOT01000136">
    <property type="protein sequence ID" value="TMQ48647.1"/>
    <property type="molecule type" value="Genomic_DNA"/>
</dbReference>
<feature type="compositionally biased region" description="Low complexity" evidence="12">
    <location>
        <begin position="44"/>
        <end position="56"/>
    </location>
</feature>
<proteinExistence type="inferred from homology"/>
<accession>A0A538SBA7</accession>
<evidence type="ECO:0000256" key="6">
    <source>
        <dbReference type="ARBA" id="ARBA00022741"/>
    </source>
</evidence>
<dbReference type="Gene3D" id="1.10.3090.10">
    <property type="entry name" value="cca-adding enzyme, domain 2"/>
    <property type="match status" value="1"/>
</dbReference>
<dbReference type="Proteomes" id="UP000320184">
    <property type="component" value="Unassembled WGS sequence"/>
</dbReference>
<dbReference type="CDD" id="cd00077">
    <property type="entry name" value="HDc"/>
    <property type="match status" value="1"/>
</dbReference>
<dbReference type="Pfam" id="PF12627">
    <property type="entry name" value="PolyA_pol_RNAbd"/>
    <property type="match status" value="1"/>
</dbReference>
<evidence type="ECO:0000313" key="15">
    <source>
        <dbReference type="Proteomes" id="UP000320184"/>
    </source>
</evidence>
<sequence>MPAERPIERANPACSMRSGLSRPVCHALTWGGGSSFAGSATAAPLNARANPSPRAAAAEHRPARRAVPRGRAAHPRRGASIRMLSWFRRRALDEPAAREAARARAEQRLLGHAWPRALLDVVSRLAGERSPAYLVGGTIRDAVLGRPAEPAFDLATELEPEEVTRRFARVEPTGIKHGTVLIVEGELLVECTTFRREGAYPDARHPERVFFTHDPLEDLARRDLTVNALALDPIGRRLLDPHGGALDLERRLLRAVGDPVLRFQEDALRPLRVARFAATLEMDPEEGTRRALASVGERATWVALERVREELVKMMRAPKPSRGFELLREAGLLGLWMPELQRCYGVPQNRYHAYDVYEHSLYTCDAAPPEKPQVRWAALLHDIGKPDTRVERRGEGTFYNHQFVGAELADRLLERMRFPADERAAIVHLVREHMFDFRAEWSDAGLRRWLRRVGIDAVADLFDLRIADVLGNGLRQGFPTYLEEMRRRIECLLRESRALTVRELAVGGRDVMRVLELPPGREVGAVLEALLEEVLDDPSRNRREYLLDRLARLREQRPQAREGEAPGGDAGS</sequence>
<keyword evidence="7" id="KW-0692">RNA repair</keyword>
<dbReference type="InterPro" id="IPR050124">
    <property type="entry name" value="tRNA_CCA-adding_enzyme"/>
</dbReference>
<evidence type="ECO:0000256" key="9">
    <source>
        <dbReference type="ARBA" id="ARBA00022842"/>
    </source>
</evidence>
<dbReference type="GO" id="GO:0008033">
    <property type="term" value="P:tRNA processing"/>
    <property type="evidence" value="ECO:0007669"/>
    <property type="project" value="UniProtKB-KW"/>
</dbReference>
<keyword evidence="6" id="KW-0547">Nucleotide-binding</keyword>
<dbReference type="Pfam" id="PF01966">
    <property type="entry name" value="HD"/>
    <property type="match status" value="1"/>
</dbReference>
<evidence type="ECO:0000313" key="14">
    <source>
        <dbReference type="EMBL" id="TMQ48647.1"/>
    </source>
</evidence>
<dbReference type="GO" id="GO:0005524">
    <property type="term" value="F:ATP binding"/>
    <property type="evidence" value="ECO:0007669"/>
    <property type="project" value="UniProtKB-KW"/>
</dbReference>
<evidence type="ECO:0000256" key="5">
    <source>
        <dbReference type="ARBA" id="ARBA00022723"/>
    </source>
</evidence>
<dbReference type="GO" id="GO:0042245">
    <property type="term" value="P:RNA repair"/>
    <property type="evidence" value="ECO:0007669"/>
    <property type="project" value="UniProtKB-KW"/>
</dbReference>
<keyword evidence="2 11" id="KW-0808">Transferase</keyword>
<protein>
    <submittedName>
        <fullName evidence="14">CCA tRNA nucleotidyltransferase</fullName>
    </submittedName>
</protein>
<feature type="domain" description="HD/PDEase" evidence="13">
    <location>
        <begin position="345"/>
        <end position="474"/>
    </location>
</feature>
<dbReference type="InterPro" id="IPR032828">
    <property type="entry name" value="PolyA_RNA-bd"/>
</dbReference>
<evidence type="ECO:0000256" key="10">
    <source>
        <dbReference type="ARBA" id="ARBA00022884"/>
    </source>
</evidence>
<evidence type="ECO:0000256" key="3">
    <source>
        <dbReference type="ARBA" id="ARBA00022694"/>
    </source>
</evidence>
<keyword evidence="9" id="KW-0460">Magnesium</keyword>
<dbReference type="SUPFAM" id="SSF81891">
    <property type="entry name" value="Poly A polymerase C-terminal region-like"/>
    <property type="match status" value="1"/>
</dbReference>
<dbReference type="GO" id="GO:0016779">
    <property type="term" value="F:nucleotidyltransferase activity"/>
    <property type="evidence" value="ECO:0007669"/>
    <property type="project" value="UniProtKB-KW"/>
</dbReference>
<evidence type="ECO:0000259" key="13">
    <source>
        <dbReference type="SMART" id="SM00471"/>
    </source>
</evidence>
<comment type="cofactor">
    <cofactor evidence="1">
        <name>Mg(2+)</name>
        <dbReference type="ChEBI" id="CHEBI:18420"/>
    </cofactor>
</comment>
<comment type="similarity">
    <text evidence="11">Belongs to the tRNA nucleotidyltransferase/poly(A) polymerase family.</text>
</comment>
<evidence type="ECO:0000256" key="12">
    <source>
        <dbReference type="SAM" id="MobiDB-lite"/>
    </source>
</evidence>
<dbReference type="PANTHER" id="PTHR47545">
    <property type="entry name" value="MULTIFUNCTIONAL CCA PROTEIN"/>
    <property type="match status" value="1"/>
</dbReference>
<dbReference type="AlphaFoldDB" id="A0A538SBA7"/>
<evidence type="ECO:0000256" key="1">
    <source>
        <dbReference type="ARBA" id="ARBA00001946"/>
    </source>
</evidence>
<keyword evidence="8" id="KW-0067">ATP-binding</keyword>
<keyword evidence="5" id="KW-0479">Metal-binding</keyword>
<evidence type="ECO:0000256" key="2">
    <source>
        <dbReference type="ARBA" id="ARBA00022679"/>
    </source>
</evidence>
<dbReference type="InterPro" id="IPR003607">
    <property type="entry name" value="HD/PDEase_dom"/>
</dbReference>
<dbReference type="InterPro" id="IPR002646">
    <property type="entry name" value="PolA_pol_head_dom"/>
</dbReference>
<feature type="compositionally biased region" description="Basic residues" evidence="12">
    <location>
        <begin position="62"/>
        <end position="74"/>
    </location>
</feature>
<dbReference type="InterPro" id="IPR043519">
    <property type="entry name" value="NT_sf"/>
</dbReference>
<evidence type="ECO:0000256" key="8">
    <source>
        <dbReference type="ARBA" id="ARBA00022840"/>
    </source>
</evidence>
<dbReference type="SMART" id="SM00471">
    <property type="entry name" value="HDc"/>
    <property type="match status" value="1"/>
</dbReference>
<reference evidence="14 15" key="1">
    <citation type="journal article" date="2019" name="Nat. Microbiol.">
        <title>Mediterranean grassland soil C-N compound turnover is dependent on rainfall and depth, and is mediated by genomically divergent microorganisms.</title>
        <authorList>
            <person name="Diamond S."/>
            <person name="Andeer P.F."/>
            <person name="Li Z."/>
            <person name="Crits-Christoph A."/>
            <person name="Burstein D."/>
            <person name="Anantharaman K."/>
            <person name="Lane K.R."/>
            <person name="Thomas B.C."/>
            <person name="Pan C."/>
            <person name="Northen T.R."/>
            <person name="Banfield J.F."/>
        </authorList>
    </citation>
    <scope>NUCLEOTIDE SEQUENCE [LARGE SCALE GENOMIC DNA]</scope>
    <source>
        <strain evidence="14">WS_3</strain>
    </source>
</reference>
<dbReference type="Gene3D" id="3.30.460.10">
    <property type="entry name" value="Beta Polymerase, domain 2"/>
    <property type="match status" value="1"/>
</dbReference>
<keyword evidence="10 11" id="KW-0694">RNA-binding</keyword>
<organism evidence="14 15">
    <name type="scientific">Eiseniibacteriota bacterium</name>
    <dbReference type="NCBI Taxonomy" id="2212470"/>
    <lineage>
        <taxon>Bacteria</taxon>
        <taxon>Candidatus Eiseniibacteriota</taxon>
    </lineage>
</organism>
<evidence type="ECO:0000256" key="4">
    <source>
        <dbReference type="ARBA" id="ARBA00022695"/>
    </source>
</evidence>
<dbReference type="Gene3D" id="1.10.246.80">
    <property type="match status" value="1"/>
</dbReference>
<comment type="caution">
    <text evidence="14">The sequence shown here is derived from an EMBL/GenBank/DDBJ whole genome shotgun (WGS) entry which is preliminary data.</text>
</comment>
<dbReference type="CDD" id="cd05398">
    <property type="entry name" value="NT_ClassII-CCAase"/>
    <property type="match status" value="1"/>
</dbReference>